<evidence type="ECO:0000256" key="8">
    <source>
        <dbReference type="SAM" id="Phobius"/>
    </source>
</evidence>
<evidence type="ECO:0000256" key="1">
    <source>
        <dbReference type="ARBA" id="ARBA00004141"/>
    </source>
</evidence>
<keyword evidence="6 8" id="KW-1133">Transmembrane helix</keyword>
<evidence type="ECO:0000256" key="5">
    <source>
        <dbReference type="ARBA" id="ARBA00022748"/>
    </source>
</evidence>
<evidence type="ECO:0000259" key="9">
    <source>
        <dbReference type="Pfam" id="PF01578"/>
    </source>
</evidence>
<evidence type="ECO:0000256" key="3">
    <source>
        <dbReference type="ARBA" id="ARBA00016463"/>
    </source>
</evidence>
<dbReference type="GO" id="GO:0005886">
    <property type="term" value="C:plasma membrane"/>
    <property type="evidence" value="ECO:0007669"/>
    <property type="project" value="TreeGrafter"/>
</dbReference>
<dbReference type="PRINTS" id="PR01386">
    <property type="entry name" value="CCMCBIOGNSIS"/>
</dbReference>
<accession>A0A1E5L7I3</accession>
<dbReference type="PANTHER" id="PTHR30071">
    <property type="entry name" value="HEME EXPORTER PROTEIN C"/>
    <property type="match status" value="1"/>
</dbReference>
<feature type="transmembrane region" description="Helical" evidence="8">
    <location>
        <begin position="39"/>
        <end position="64"/>
    </location>
</feature>
<reference evidence="10 11" key="1">
    <citation type="submission" date="2016-09" db="EMBL/GenBank/DDBJ databases">
        <title>Desulfuribacillus arsenicus sp. nov., an obligately anaerobic, dissimilatory arsenic- and antimonate-reducing bacterium isolated from anoxic sediments.</title>
        <authorList>
            <person name="Abin C.A."/>
            <person name="Hollibaugh J.T."/>
        </authorList>
    </citation>
    <scope>NUCLEOTIDE SEQUENCE [LARGE SCALE GENOMIC DNA]</scope>
    <source>
        <strain evidence="10 11">MLFW-2</strain>
    </source>
</reference>
<proteinExistence type="inferred from homology"/>
<feature type="domain" description="Cytochrome c assembly protein" evidence="9">
    <location>
        <begin position="7"/>
        <end position="168"/>
    </location>
</feature>
<evidence type="ECO:0000313" key="11">
    <source>
        <dbReference type="Proteomes" id="UP000095255"/>
    </source>
</evidence>
<dbReference type="STRING" id="1390249.BHU72_14330"/>
<keyword evidence="4 8" id="KW-0812">Transmembrane</keyword>
<organism evidence="10 11">
    <name type="scientific">Desulfuribacillus stibiiarsenatis</name>
    <dbReference type="NCBI Taxonomy" id="1390249"/>
    <lineage>
        <taxon>Bacteria</taxon>
        <taxon>Bacillati</taxon>
        <taxon>Bacillota</taxon>
        <taxon>Desulfuribacillia</taxon>
        <taxon>Desulfuribacillales</taxon>
        <taxon>Desulfuribacillaceae</taxon>
        <taxon>Desulfuribacillus</taxon>
    </lineage>
</organism>
<dbReference type="GO" id="GO:0015232">
    <property type="term" value="F:heme transmembrane transporter activity"/>
    <property type="evidence" value="ECO:0007669"/>
    <property type="project" value="InterPro"/>
</dbReference>
<dbReference type="AlphaFoldDB" id="A0A1E5L7I3"/>
<comment type="subcellular location">
    <subcellularLocation>
        <location evidence="1">Membrane</location>
        <topology evidence="1">Multi-pass membrane protein</topology>
    </subcellularLocation>
</comment>
<dbReference type="Proteomes" id="UP000095255">
    <property type="component" value="Unassembled WGS sequence"/>
</dbReference>
<feature type="transmembrane region" description="Helical" evidence="8">
    <location>
        <begin position="71"/>
        <end position="92"/>
    </location>
</feature>
<keyword evidence="11" id="KW-1185">Reference proteome</keyword>
<evidence type="ECO:0000256" key="2">
    <source>
        <dbReference type="ARBA" id="ARBA00005840"/>
    </source>
</evidence>
<name>A0A1E5L7I3_9FIRM</name>
<evidence type="ECO:0000313" key="10">
    <source>
        <dbReference type="EMBL" id="OEH86122.1"/>
    </source>
</evidence>
<feature type="transmembrane region" description="Helical" evidence="8">
    <location>
        <begin position="112"/>
        <end position="131"/>
    </location>
</feature>
<dbReference type="EMBL" id="MJAT01000007">
    <property type="protein sequence ID" value="OEH86122.1"/>
    <property type="molecule type" value="Genomic_DNA"/>
</dbReference>
<evidence type="ECO:0000256" key="4">
    <source>
        <dbReference type="ARBA" id="ARBA00022692"/>
    </source>
</evidence>
<gene>
    <name evidence="10" type="ORF">BHU72_14330</name>
</gene>
<feature type="transmembrane region" description="Helical" evidence="8">
    <location>
        <begin position="183"/>
        <end position="202"/>
    </location>
</feature>
<dbReference type="PANTHER" id="PTHR30071:SF1">
    <property type="entry name" value="CYTOCHROME B_B6 PROTEIN-RELATED"/>
    <property type="match status" value="1"/>
</dbReference>
<keyword evidence="7 8" id="KW-0472">Membrane</keyword>
<evidence type="ECO:0000256" key="6">
    <source>
        <dbReference type="ARBA" id="ARBA00022989"/>
    </source>
</evidence>
<feature type="transmembrane region" description="Helical" evidence="8">
    <location>
        <begin position="7"/>
        <end position="27"/>
    </location>
</feature>
<dbReference type="InterPro" id="IPR002541">
    <property type="entry name" value="Cyt_c_assembly"/>
</dbReference>
<comment type="similarity">
    <text evidence="2">Belongs to the CcmC/CycZ/HelC family.</text>
</comment>
<dbReference type="GO" id="GO:0017004">
    <property type="term" value="P:cytochrome complex assembly"/>
    <property type="evidence" value="ECO:0007669"/>
    <property type="project" value="UniProtKB-KW"/>
</dbReference>
<feature type="transmembrane region" description="Helical" evidence="8">
    <location>
        <begin position="143"/>
        <end position="163"/>
    </location>
</feature>
<keyword evidence="5" id="KW-0201">Cytochrome c-type biogenesis</keyword>
<protein>
    <recommendedName>
        <fullName evidence="3">Heme exporter protein C</fullName>
    </recommendedName>
</protein>
<dbReference type="GO" id="GO:0020037">
    <property type="term" value="F:heme binding"/>
    <property type="evidence" value="ECO:0007669"/>
    <property type="project" value="InterPro"/>
</dbReference>
<dbReference type="InterPro" id="IPR045062">
    <property type="entry name" value="Cyt_c_biogenesis_CcsA/CcmC"/>
</dbReference>
<dbReference type="InterPro" id="IPR003557">
    <property type="entry name" value="Cyt_c_biogenesis_CcmC"/>
</dbReference>
<sequence length="226" mass="26163">MGNWHKILGWITFVLVSVSLYFIFIYTPEDVRLGVVQKIFYFHVASAWLAFFAFFVVFVTSIIFLLKRSRVYDVIAVASAEIGVLFTTIVLTTGPIWGRSSWNAWWSWEPRLTTTLILWFIYIAYIMIRVSDMEWEKKARLSAVFGIIGFIDVPIVFFSIKWWNSKLHPTVIKEGGGGLAPEMLFTLILSVITFTFLYFYLLQKGIAIGNMRNKVNEIKDKLKNAM</sequence>
<comment type="caution">
    <text evidence="10">The sequence shown here is derived from an EMBL/GenBank/DDBJ whole genome shotgun (WGS) entry which is preliminary data.</text>
</comment>
<evidence type="ECO:0000256" key="7">
    <source>
        <dbReference type="ARBA" id="ARBA00023136"/>
    </source>
</evidence>
<dbReference type="Pfam" id="PF01578">
    <property type="entry name" value="Cytochrom_C_asm"/>
    <property type="match status" value="1"/>
</dbReference>